<dbReference type="EMBL" id="JBHUIK010000002">
    <property type="protein sequence ID" value="MFD2213984.1"/>
    <property type="molecule type" value="Genomic_DNA"/>
</dbReference>
<dbReference type="Pfam" id="PF14173">
    <property type="entry name" value="ComGG"/>
    <property type="match status" value="1"/>
</dbReference>
<comment type="caution">
    <text evidence="2">The sequence shown here is derived from an EMBL/GenBank/DDBJ whole genome shotgun (WGS) entry which is preliminary data.</text>
</comment>
<name>A0ABW5BWM4_9BACI</name>
<gene>
    <name evidence="2" type="primary">comGG</name>
    <name evidence="2" type="ORF">ACFSKK_09865</name>
</gene>
<keyword evidence="1" id="KW-0472">Membrane</keyword>
<keyword evidence="1" id="KW-0812">Transmembrane</keyword>
<keyword evidence="3" id="KW-1185">Reference proteome</keyword>
<dbReference type="InterPro" id="IPR020372">
    <property type="entry name" value="Competence_ComGG"/>
</dbReference>
<sequence>MKQEKGFILPSMMVVVFFCLLITAHISISLVNEKNFYEETKQYYTLDSIMQAAVERSLKEVKDGTPLLNEQISVNTFNGQFSYQVQEVSPLIFGVSITCQTNEGKEYTASYHYDSSINEMILWSEY</sequence>
<reference evidence="3" key="1">
    <citation type="journal article" date="2019" name="Int. J. Syst. Evol. Microbiol.">
        <title>The Global Catalogue of Microorganisms (GCM) 10K type strain sequencing project: providing services to taxonomists for standard genome sequencing and annotation.</title>
        <authorList>
            <consortium name="The Broad Institute Genomics Platform"/>
            <consortium name="The Broad Institute Genome Sequencing Center for Infectious Disease"/>
            <person name="Wu L."/>
            <person name="Ma J."/>
        </authorList>
    </citation>
    <scope>NUCLEOTIDE SEQUENCE [LARGE SCALE GENOMIC DNA]</scope>
    <source>
        <strain evidence="3">CGMCC 1.15474</strain>
    </source>
</reference>
<feature type="transmembrane region" description="Helical" evidence="1">
    <location>
        <begin position="7"/>
        <end position="28"/>
    </location>
</feature>
<dbReference type="Proteomes" id="UP001597318">
    <property type="component" value="Unassembled WGS sequence"/>
</dbReference>
<dbReference type="RefSeq" id="WP_247344494.1">
    <property type="nucleotide sequence ID" value="NZ_CP095550.1"/>
</dbReference>
<evidence type="ECO:0000256" key="1">
    <source>
        <dbReference type="SAM" id="Phobius"/>
    </source>
</evidence>
<protein>
    <submittedName>
        <fullName evidence="2">Competence type IV pilus minor pilin ComGG</fullName>
    </submittedName>
</protein>
<organism evidence="2 3">
    <name type="scientific">Metabacillus endolithicus</name>
    <dbReference type="NCBI Taxonomy" id="1535204"/>
    <lineage>
        <taxon>Bacteria</taxon>
        <taxon>Bacillati</taxon>
        <taxon>Bacillota</taxon>
        <taxon>Bacilli</taxon>
        <taxon>Bacillales</taxon>
        <taxon>Bacillaceae</taxon>
        <taxon>Metabacillus</taxon>
    </lineage>
</organism>
<keyword evidence="1" id="KW-1133">Transmembrane helix</keyword>
<accession>A0ABW5BWM4</accession>
<proteinExistence type="predicted"/>
<evidence type="ECO:0000313" key="2">
    <source>
        <dbReference type="EMBL" id="MFD2213984.1"/>
    </source>
</evidence>
<evidence type="ECO:0000313" key="3">
    <source>
        <dbReference type="Proteomes" id="UP001597318"/>
    </source>
</evidence>